<dbReference type="SUPFAM" id="SSF111369">
    <property type="entry name" value="HlyD-like secretion proteins"/>
    <property type="match status" value="1"/>
</dbReference>
<dbReference type="PANTHER" id="PTHR30469">
    <property type="entry name" value="MULTIDRUG RESISTANCE PROTEIN MDTA"/>
    <property type="match status" value="1"/>
</dbReference>
<sequence length="379" mass="41288">MSDSGGILNKRMLLMLVGCLLLFGGIFAFKMFGRHMMNRAFDSMPLPAATVTSATVERQTWQENLSAVGTLRAVNGVEVTTEAQGVVSAIHFQSGQPVDKGELLVEIAAEPEKAELQVLEAELRLARRNHERIKALHKRGVTTDADLDNTRSALDQVLANLEVQRATVAKRRITAPFSGVLGIRRIDLGQNVSPGEAVVSLQQLAPIFVDFSLPERHFASIVPDLPVTLTTDAFPGKEYRGRITAIDPRVDSASRNFLVQATLDNPDKDLHPGMYADVAVEIDARRRLLVIPRTALIFSPYGNAVFVLEENEQGDGYVSSKRFVKTGEERGDLVEILQGVSAGEVVASSGLLKLRNDGAVIINNENKPPANAYPEPDNS</sequence>
<dbReference type="Gene3D" id="2.40.420.20">
    <property type="match status" value="1"/>
</dbReference>
<dbReference type="STRING" id="658218.SAMN05216562_3279"/>
<dbReference type="Gene3D" id="2.40.50.100">
    <property type="match status" value="1"/>
</dbReference>
<dbReference type="FunFam" id="2.40.30.170:FF:000010">
    <property type="entry name" value="Efflux RND transporter periplasmic adaptor subunit"/>
    <property type="match status" value="1"/>
</dbReference>
<evidence type="ECO:0000259" key="4">
    <source>
        <dbReference type="Pfam" id="PF25917"/>
    </source>
</evidence>
<dbReference type="GO" id="GO:1990281">
    <property type="term" value="C:efflux pump complex"/>
    <property type="evidence" value="ECO:0007669"/>
    <property type="project" value="TreeGrafter"/>
</dbReference>
<keyword evidence="3" id="KW-0472">Membrane</keyword>
<protein>
    <submittedName>
        <fullName evidence="6">Membrane fusion protein, multidrug efflux system</fullName>
    </submittedName>
</protein>
<evidence type="ECO:0000256" key="2">
    <source>
        <dbReference type="SAM" id="Coils"/>
    </source>
</evidence>
<name>A0A1H4BIS0_9GAMM</name>
<evidence type="ECO:0000259" key="5">
    <source>
        <dbReference type="Pfam" id="PF25954"/>
    </source>
</evidence>
<dbReference type="RefSeq" id="WP_244506303.1">
    <property type="nucleotide sequence ID" value="NZ_FNQO01000006.1"/>
</dbReference>
<keyword evidence="7" id="KW-1185">Reference proteome</keyword>
<dbReference type="InterPro" id="IPR058625">
    <property type="entry name" value="MdtA-like_BSH"/>
</dbReference>
<dbReference type="Proteomes" id="UP000198658">
    <property type="component" value="Unassembled WGS sequence"/>
</dbReference>
<dbReference type="AlphaFoldDB" id="A0A1H4BIS0"/>
<comment type="similarity">
    <text evidence="1">Belongs to the membrane fusion protein (MFP) (TC 8.A.1) family.</text>
</comment>
<feature type="coiled-coil region" evidence="2">
    <location>
        <begin position="109"/>
        <end position="136"/>
    </location>
</feature>
<proteinExistence type="inferred from homology"/>
<feature type="domain" description="Multidrug resistance protein MdtA-like barrel-sandwich hybrid" evidence="4">
    <location>
        <begin position="76"/>
        <end position="197"/>
    </location>
</feature>
<dbReference type="Gene3D" id="2.40.30.170">
    <property type="match status" value="1"/>
</dbReference>
<accession>A0A1H4BIS0</accession>
<organism evidence="6 7">
    <name type="scientific">Microbulbifer marinus</name>
    <dbReference type="NCBI Taxonomy" id="658218"/>
    <lineage>
        <taxon>Bacteria</taxon>
        <taxon>Pseudomonadati</taxon>
        <taxon>Pseudomonadota</taxon>
        <taxon>Gammaproteobacteria</taxon>
        <taxon>Cellvibrionales</taxon>
        <taxon>Microbulbiferaceae</taxon>
        <taxon>Microbulbifer</taxon>
    </lineage>
</organism>
<dbReference type="PANTHER" id="PTHR30469:SF11">
    <property type="entry name" value="BLL4320 PROTEIN"/>
    <property type="match status" value="1"/>
</dbReference>
<dbReference type="NCBIfam" id="TIGR01730">
    <property type="entry name" value="RND_mfp"/>
    <property type="match status" value="1"/>
</dbReference>
<feature type="domain" description="CusB-like beta-barrel" evidence="5">
    <location>
        <begin position="208"/>
        <end position="280"/>
    </location>
</feature>
<dbReference type="GO" id="GO:0015562">
    <property type="term" value="F:efflux transmembrane transporter activity"/>
    <property type="evidence" value="ECO:0007669"/>
    <property type="project" value="TreeGrafter"/>
</dbReference>
<dbReference type="Pfam" id="PF25954">
    <property type="entry name" value="Beta-barrel_RND_2"/>
    <property type="match status" value="1"/>
</dbReference>
<gene>
    <name evidence="6" type="ORF">SAMN05216562_3279</name>
</gene>
<evidence type="ECO:0000256" key="1">
    <source>
        <dbReference type="ARBA" id="ARBA00009477"/>
    </source>
</evidence>
<dbReference type="Pfam" id="PF25917">
    <property type="entry name" value="BSH_RND"/>
    <property type="match status" value="1"/>
</dbReference>
<dbReference type="Gene3D" id="1.10.287.470">
    <property type="entry name" value="Helix hairpin bin"/>
    <property type="match status" value="1"/>
</dbReference>
<feature type="transmembrane region" description="Helical" evidence="3">
    <location>
        <begin position="12"/>
        <end position="29"/>
    </location>
</feature>
<dbReference type="EMBL" id="FNQO01000006">
    <property type="protein sequence ID" value="SEA47692.1"/>
    <property type="molecule type" value="Genomic_DNA"/>
</dbReference>
<keyword evidence="2" id="KW-0175">Coiled coil</keyword>
<reference evidence="7" key="1">
    <citation type="submission" date="2016-10" db="EMBL/GenBank/DDBJ databases">
        <authorList>
            <person name="Varghese N."/>
            <person name="Submissions S."/>
        </authorList>
    </citation>
    <scope>NUCLEOTIDE SEQUENCE [LARGE SCALE GENOMIC DNA]</scope>
    <source>
        <strain evidence="7">CGMCC 1.10657</strain>
    </source>
</reference>
<evidence type="ECO:0000313" key="6">
    <source>
        <dbReference type="EMBL" id="SEA47692.1"/>
    </source>
</evidence>
<keyword evidence="3" id="KW-1133">Transmembrane helix</keyword>
<evidence type="ECO:0000256" key="3">
    <source>
        <dbReference type="SAM" id="Phobius"/>
    </source>
</evidence>
<evidence type="ECO:0000313" key="7">
    <source>
        <dbReference type="Proteomes" id="UP000198658"/>
    </source>
</evidence>
<dbReference type="InterPro" id="IPR006143">
    <property type="entry name" value="RND_pump_MFP"/>
</dbReference>
<keyword evidence="3" id="KW-0812">Transmembrane</keyword>
<dbReference type="InterPro" id="IPR058792">
    <property type="entry name" value="Beta-barrel_RND_2"/>
</dbReference>